<dbReference type="PANTHER" id="PTHR45786:SF74">
    <property type="entry name" value="ATP-DEPENDENT DNA HELICASE"/>
    <property type="match status" value="1"/>
</dbReference>
<dbReference type="Pfam" id="PF14214">
    <property type="entry name" value="Helitron_like_N"/>
    <property type="match status" value="1"/>
</dbReference>
<evidence type="ECO:0000259" key="1">
    <source>
        <dbReference type="Pfam" id="PF14214"/>
    </source>
</evidence>
<comment type="caution">
    <text evidence="2">The sequence shown here is derived from an EMBL/GenBank/DDBJ whole genome shotgun (WGS) entry which is preliminary data.</text>
</comment>
<organism evidence="2 3">
    <name type="scientific">Cetraspora pellucida</name>
    <dbReference type="NCBI Taxonomy" id="1433469"/>
    <lineage>
        <taxon>Eukaryota</taxon>
        <taxon>Fungi</taxon>
        <taxon>Fungi incertae sedis</taxon>
        <taxon>Mucoromycota</taxon>
        <taxon>Glomeromycotina</taxon>
        <taxon>Glomeromycetes</taxon>
        <taxon>Diversisporales</taxon>
        <taxon>Gigasporaceae</taxon>
        <taxon>Cetraspora</taxon>
    </lineage>
</organism>
<evidence type="ECO:0000313" key="3">
    <source>
        <dbReference type="Proteomes" id="UP000789759"/>
    </source>
</evidence>
<proteinExistence type="predicted"/>
<dbReference type="EMBL" id="CAJVQA010084227">
    <property type="protein sequence ID" value="CAG8838456.1"/>
    <property type="molecule type" value="Genomic_DNA"/>
</dbReference>
<dbReference type="PANTHER" id="PTHR45786">
    <property type="entry name" value="DNA BINDING PROTEIN-LIKE"/>
    <property type="match status" value="1"/>
</dbReference>
<evidence type="ECO:0000313" key="2">
    <source>
        <dbReference type="EMBL" id="CAG8838456.1"/>
    </source>
</evidence>
<name>A0A9N9KLM2_9GLOM</name>
<feature type="domain" description="Helitron helicase-like" evidence="1">
    <location>
        <begin position="105"/>
        <end position="158"/>
    </location>
</feature>
<gene>
    <name evidence="2" type="ORF">CPELLU_LOCUS21715</name>
</gene>
<dbReference type="OrthoDB" id="2272314at2759"/>
<accession>A0A9N9KLM2</accession>
<keyword evidence="3" id="KW-1185">Reference proteome</keyword>
<reference evidence="2" key="1">
    <citation type="submission" date="2021-06" db="EMBL/GenBank/DDBJ databases">
        <authorList>
            <person name="Kallberg Y."/>
            <person name="Tangrot J."/>
            <person name="Rosling A."/>
        </authorList>
    </citation>
    <scope>NUCLEOTIDE SEQUENCE</scope>
    <source>
        <strain evidence="2">FL966</strain>
    </source>
</reference>
<dbReference type="Proteomes" id="UP000789759">
    <property type="component" value="Unassembled WGS sequence"/>
</dbReference>
<sequence length="159" mass="18815">LIIKADKNKDPRRYNILTASEIAIIIVSDRENTFSNRDIVLLTNEGPLRRISELHKSYLPLQYPLLFPYGEDGWYPEIPISNINSKGIRENNINTRSKTISQRQYFAYRLQWRPLFPHALHHAGRLFQQFIVDAYATIEQNRLNWIRQNQSKICAELYQ</sequence>
<dbReference type="AlphaFoldDB" id="A0A9N9KLM2"/>
<dbReference type="InterPro" id="IPR025476">
    <property type="entry name" value="Helitron_helicase-like"/>
</dbReference>
<protein>
    <submittedName>
        <fullName evidence="2">16022_t:CDS:1</fullName>
    </submittedName>
</protein>
<feature type="non-terminal residue" evidence="2">
    <location>
        <position position="1"/>
    </location>
</feature>
<feature type="non-terminal residue" evidence="2">
    <location>
        <position position="159"/>
    </location>
</feature>